<gene>
    <name evidence="18" type="primary">ablA</name>
    <name evidence="18" type="ORF">CBG56_06485</name>
    <name evidence="17" type="ORF">RO02_08235</name>
</gene>
<dbReference type="GO" id="GO:0046872">
    <property type="term" value="F:metal ion binding"/>
    <property type="evidence" value="ECO:0007669"/>
    <property type="project" value="UniProtKB-KW"/>
</dbReference>
<dbReference type="RefSeq" id="WP_005897132.1">
    <property type="nucleotide sequence ID" value="NZ_CP013121.1"/>
</dbReference>
<dbReference type="InterPro" id="IPR025895">
    <property type="entry name" value="LAM_C_dom"/>
</dbReference>
<comment type="catalytic activity">
    <reaction evidence="1">
        <text>L-lysine = (3S)-3,6-diaminohexanoate</text>
        <dbReference type="Rhea" id="RHEA:19177"/>
        <dbReference type="ChEBI" id="CHEBI:32551"/>
        <dbReference type="ChEBI" id="CHEBI:57434"/>
        <dbReference type="EC" id="5.4.3.2"/>
    </reaction>
</comment>
<dbReference type="PANTHER" id="PTHR30538:SF1">
    <property type="entry name" value="L-LYSINE 2,3-AMINOMUTASE"/>
    <property type="match status" value="1"/>
</dbReference>
<feature type="binding site" evidence="14">
    <location>
        <position position="134"/>
    </location>
    <ligand>
        <name>[4Fe-4S] cluster</name>
        <dbReference type="ChEBI" id="CHEBI:49883"/>
        <note>4Fe-4S-S-AdoMet</note>
    </ligand>
</feature>
<dbReference type="PANTHER" id="PTHR30538">
    <property type="entry name" value="LYSINE 2,3-AMINOMUTASE-RELATED"/>
    <property type="match status" value="1"/>
</dbReference>
<proteinExistence type="inferred from homology"/>
<dbReference type="Gene3D" id="6.20.120.40">
    <property type="match status" value="1"/>
</dbReference>
<comment type="cofactor">
    <cofactor evidence="3">
        <name>[4Fe-4S] cluster</name>
        <dbReference type="ChEBI" id="CHEBI:49883"/>
    </cofactor>
</comment>
<feature type="domain" description="Radical SAM core" evidence="16">
    <location>
        <begin position="113"/>
        <end position="325"/>
    </location>
</feature>
<dbReference type="GO" id="GO:0051539">
    <property type="term" value="F:4 iron, 4 sulfur cluster binding"/>
    <property type="evidence" value="ECO:0007669"/>
    <property type="project" value="UniProtKB-KW"/>
</dbReference>
<evidence type="ECO:0000313" key="17">
    <source>
        <dbReference type="EMBL" id="ALM94607.1"/>
    </source>
</evidence>
<dbReference type="InterPro" id="IPR003739">
    <property type="entry name" value="Lys_aminomutase/Glu_NH3_mut"/>
</dbReference>
<dbReference type="PIRSF" id="PIRSF004911">
    <property type="entry name" value="DUF160"/>
    <property type="match status" value="1"/>
</dbReference>
<dbReference type="AlphaFoldDB" id="A0A0D6FK51"/>
<evidence type="ECO:0000256" key="12">
    <source>
        <dbReference type="ARBA" id="ARBA00023014"/>
    </source>
</evidence>
<comment type="cofactor">
    <cofactor evidence="2 15">
        <name>pyridoxal 5'-phosphate</name>
        <dbReference type="ChEBI" id="CHEBI:597326"/>
    </cofactor>
</comment>
<dbReference type="NCBIfam" id="TIGR03820">
    <property type="entry name" value="lys_2_3_AblA"/>
    <property type="match status" value="1"/>
</dbReference>
<reference evidence="17 19" key="1">
    <citation type="submission" date="2015-11" db="EMBL/GenBank/DDBJ databases">
        <authorList>
            <person name="Kook J.-K."/>
            <person name="Park S.-N."/>
            <person name="Lim Y.K."/>
            <person name="Jo E."/>
        </authorList>
    </citation>
    <scope>NUCLEOTIDE SEQUENCE [LARGE SCALE GENOMIC DNA]</scope>
    <source>
        <strain evidence="17 19">ChDC F306</strain>
    </source>
</reference>
<feature type="binding site" evidence="14">
    <location>
        <position position="131"/>
    </location>
    <ligand>
        <name>[4Fe-4S] cluster</name>
        <dbReference type="ChEBI" id="CHEBI:49883"/>
        <note>4Fe-4S-S-AdoMet</note>
    </ligand>
</feature>
<dbReference type="SFLD" id="SFLDF00283">
    <property type="entry name" value="L-lysine_2_3-aminomutase_(LAM"/>
    <property type="match status" value="1"/>
</dbReference>
<keyword evidence="13" id="KW-0413">Isomerase</keyword>
<evidence type="ECO:0000256" key="2">
    <source>
        <dbReference type="ARBA" id="ARBA00001933"/>
    </source>
</evidence>
<evidence type="ECO:0000256" key="5">
    <source>
        <dbReference type="ARBA" id="ARBA00012144"/>
    </source>
</evidence>
<dbReference type="SFLD" id="SFLDS00029">
    <property type="entry name" value="Radical_SAM"/>
    <property type="match status" value="1"/>
</dbReference>
<evidence type="ECO:0000256" key="14">
    <source>
        <dbReference type="PIRSR" id="PIRSR004911-1"/>
    </source>
</evidence>
<protein>
    <recommendedName>
        <fullName evidence="6">L-lysine 2,3-aminomutase</fullName>
        <ecNumber evidence="5">5.4.3.2</ecNumber>
    </recommendedName>
</protein>
<dbReference type="EMBL" id="CP013121">
    <property type="protein sequence ID" value="ALM94607.1"/>
    <property type="molecule type" value="Genomic_DNA"/>
</dbReference>
<dbReference type="InterPro" id="IPR013785">
    <property type="entry name" value="Aldolase_TIM"/>
</dbReference>
<dbReference type="EMBL" id="NIRO01000006">
    <property type="protein sequence ID" value="PHI15250.1"/>
    <property type="molecule type" value="Genomic_DNA"/>
</dbReference>
<evidence type="ECO:0000259" key="16">
    <source>
        <dbReference type="PROSITE" id="PS51918"/>
    </source>
</evidence>
<evidence type="ECO:0000256" key="3">
    <source>
        <dbReference type="ARBA" id="ARBA00001966"/>
    </source>
</evidence>
<evidence type="ECO:0000313" key="19">
    <source>
        <dbReference type="Proteomes" id="UP000067061"/>
    </source>
</evidence>
<evidence type="ECO:0000256" key="13">
    <source>
        <dbReference type="ARBA" id="ARBA00023235"/>
    </source>
</evidence>
<name>A0A0D6FK51_FUSNP</name>
<dbReference type="NCBIfam" id="TIGR00238">
    <property type="entry name" value="KamA family radical SAM protein"/>
    <property type="match status" value="1"/>
</dbReference>
<dbReference type="Pfam" id="PF04055">
    <property type="entry name" value="Radical_SAM"/>
    <property type="match status" value="1"/>
</dbReference>
<dbReference type="GeneID" id="45634303"/>
<dbReference type="Pfam" id="PF12544">
    <property type="entry name" value="LAM_C"/>
    <property type="match status" value="1"/>
</dbReference>
<dbReference type="PROSITE" id="PS51918">
    <property type="entry name" value="RADICAL_SAM"/>
    <property type="match status" value="1"/>
</dbReference>
<dbReference type="FunFam" id="3.20.20.70:FF:000095">
    <property type="entry name" value="Lysine 2,3-aminomutase"/>
    <property type="match status" value="1"/>
</dbReference>
<evidence type="ECO:0000256" key="6">
    <source>
        <dbReference type="ARBA" id="ARBA00022363"/>
    </source>
</evidence>
<dbReference type="KEGG" id="fpol:ERS445057_00493"/>
<dbReference type="InterPro" id="IPR007197">
    <property type="entry name" value="rSAM"/>
</dbReference>
<evidence type="ECO:0000256" key="4">
    <source>
        <dbReference type="ARBA" id="ARBA00008703"/>
    </source>
</evidence>
<dbReference type="GO" id="GO:0050066">
    <property type="term" value="F:L-lysine 2,3-aminomutase activity"/>
    <property type="evidence" value="ECO:0007669"/>
    <property type="project" value="UniProtKB-EC"/>
</dbReference>
<keyword evidence="10 15" id="KW-0663">Pyridoxal phosphate</keyword>
<keyword evidence="11" id="KW-0408">Iron</keyword>
<organism evidence="18 20">
    <name type="scientific">Fusobacterium nucleatum subsp. polymorphum</name>
    <name type="common">Fusobacterium polymorphum</name>
    <dbReference type="NCBI Taxonomy" id="76857"/>
    <lineage>
        <taxon>Bacteria</taxon>
        <taxon>Fusobacteriati</taxon>
        <taxon>Fusobacteriota</taxon>
        <taxon>Fusobacteriia</taxon>
        <taxon>Fusobacteriales</taxon>
        <taxon>Fusobacteriaceae</taxon>
        <taxon>Fusobacterium</taxon>
    </lineage>
</organism>
<dbReference type="Proteomes" id="UP000224507">
    <property type="component" value="Unassembled WGS sequence"/>
</dbReference>
<evidence type="ECO:0000256" key="1">
    <source>
        <dbReference type="ARBA" id="ARBA00000911"/>
    </source>
</evidence>
<dbReference type="InterPro" id="IPR058240">
    <property type="entry name" value="rSAM_sf"/>
</dbReference>
<keyword evidence="8" id="KW-0949">S-adenosyl-L-methionine</keyword>
<reference evidence="18 20" key="2">
    <citation type="submission" date="2017-06" db="EMBL/GenBank/DDBJ databases">
        <title>Draft genome sequence of Fusobacterium nucleatum subsp. polymorphum KCOM 1274 (=ChDC F309).</title>
        <authorList>
            <person name="Kook J.-K."/>
            <person name="Park S.-N."/>
            <person name="Lim Y.K."/>
            <person name="Roh H."/>
        </authorList>
    </citation>
    <scope>NUCLEOTIDE SEQUENCE [LARGE SCALE GENOMIC DNA]</scope>
    <source>
        <strain evidence="18">KCOM 1274</strain>
        <strain evidence="20">KCOM 1274 (ChDC F309)</strain>
    </source>
</reference>
<sequence length="425" mass="48790">MNTVNTRKKFFPNVTDEEWNDWTWQVKNRIEKIDDLKKYVELSAEEEEGVVRTLETLRMAITPYYFSLIDMNSDRCPIRKQAIPTIQEIHQSDADLLDPLHEDEDSPVPGLTHRYPDRVLLLITDMCSMYCRHCTRRRFAGSSDDAMPMDRIDKAIEYIAKTPQVRDVLLSGGDALLVSDKKLESIIQKLRAIPHVEIIRIGSRTPVVLPQRITPELCNMLKKYHPIWLNTHFNHPQEVTPEAKKACEMLADAGVPLGNQTVLLRGINDSVPVMKRLVHDLVMMRVRPYYIYQCDLSMGLEHFRTPVSKGIEIIEGLRGHTSGYAVPTFVVDAPGGGGKTPVMPQYVISQSPHRVVLRNFEGVITTYTEPENYTHEPCYDEEKFEKMYEISGVYMLDEGLKMSLEPSHLARHERNKKRAEAEGKK</sequence>
<evidence type="ECO:0000313" key="20">
    <source>
        <dbReference type="Proteomes" id="UP000224507"/>
    </source>
</evidence>
<dbReference type="Gene3D" id="6.10.140.1170">
    <property type="match status" value="1"/>
</dbReference>
<evidence type="ECO:0000256" key="8">
    <source>
        <dbReference type="ARBA" id="ARBA00022691"/>
    </source>
</evidence>
<dbReference type="SUPFAM" id="SSF102114">
    <property type="entry name" value="Radical SAM enzymes"/>
    <property type="match status" value="1"/>
</dbReference>
<evidence type="ECO:0000256" key="11">
    <source>
        <dbReference type="ARBA" id="ARBA00023004"/>
    </source>
</evidence>
<dbReference type="Gene3D" id="3.20.20.70">
    <property type="entry name" value="Aldolase class I"/>
    <property type="match status" value="1"/>
</dbReference>
<feature type="modified residue" description="N6-(pyridoxal phosphate)lysine" evidence="15">
    <location>
        <position position="339"/>
    </location>
</feature>
<evidence type="ECO:0000313" key="18">
    <source>
        <dbReference type="EMBL" id="PHI15250.1"/>
    </source>
</evidence>
<dbReference type="EC" id="5.4.3.2" evidence="5"/>
<evidence type="ECO:0000256" key="9">
    <source>
        <dbReference type="ARBA" id="ARBA00022723"/>
    </source>
</evidence>
<keyword evidence="9 14" id="KW-0479">Metal-binding</keyword>
<feature type="binding site" evidence="14">
    <location>
        <position position="127"/>
    </location>
    <ligand>
        <name>[4Fe-4S] cluster</name>
        <dbReference type="ChEBI" id="CHEBI:49883"/>
        <note>4Fe-4S-S-AdoMet</note>
    </ligand>
</feature>
<dbReference type="CDD" id="cd01335">
    <property type="entry name" value="Radical_SAM"/>
    <property type="match status" value="1"/>
</dbReference>
<evidence type="ECO:0000256" key="10">
    <source>
        <dbReference type="ARBA" id="ARBA00022898"/>
    </source>
</evidence>
<dbReference type="InterPro" id="IPR022459">
    <property type="entry name" value="Lysine_aminomutase"/>
</dbReference>
<accession>A0A0D6FK51</accession>
<keyword evidence="12 14" id="KW-0411">Iron-sulfur</keyword>
<evidence type="ECO:0000256" key="7">
    <source>
        <dbReference type="ARBA" id="ARBA00022485"/>
    </source>
</evidence>
<dbReference type="Proteomes" id="UP000067061">
    <property type="component" value="Chromosome"/>
</dbReference>
<dbReference type="SFLD" id="SFLDG01070">
    <property type="entry name" value="PLP-dependent"/>
    <property type="match status" value="1"/>
</dbReference>
<keyword evidence="7 14" id="KW-0004">4Fe-4S</keyword>
<comment type="similarity">
    <text evidence="4">Belongs to the radical SAM superfamily. KamA family.</text>
</comment>
<evidence type="ECO:0000256" key="15">
    <source>
        <dbReference type="PIRSR" id="PIRSR603739-50"/>
    </source>
</evidence>